<dbReference type="GO" id="GO:0045095">
    <property type="term" value="C:keratin filament"/>
    <property type="evidence" value="ECO:0007669"/>
    <property type="project" value="InterPro"/>
</dbReference>
<dbReference type="PROSITE" id="PS51842">
    <property type="entry name" value="IF_ROD_2"/>
    <property type="match status" value="1"/>
</dbReference>
<dbReference type="PANTHER" id="PTHR45616:SF70">
    <property type="entry name" value="IF ROD DOMAIN-CONTAINING PROTEIN"/>
    <property type="match status" value="1"/>
</dbReference>
<dbReference type="FunFam" id="1.20.5.170:FF:000004">
    <property type="entry name" value="Keratin, type II cytoskeletal 5"/>
    <property type="match status" value="1"/>
</dbReference>
<reference evidence="6" key="2">
    <citation type="submission" date="2004-07" db="EMBL/GenBank/DDBJ databases">
        <title>Primary structure and evolution of intermediate filament proteins from the lungfish Protopterus aethiopicus.</title>
        <authorList>
            <person name="Bremer M."/>
        </authorList>
    </citation>
    <scope>NUCLEOTIDE SEQUENCE</scope>
</reference>
<keyword evidence="2 4" id="KW-0175">Coiled coil</keyword>
<name>Q5K2N4_PROAT</name>
<dbReference type="Gene3D" id="1.20.5.170">
    <property type="match status" value="1"/>
</dbReference>
<dbReference type="Gene3D" id="1.20.5.500">
    <property type="entry name" value="Single helix bin"/>
    <property type="match status" value="1"/>
</dbReference>
<accession>Q5K2N4</accession>
<dbReference type="SMART" id="SM01391">
    <property type="entry name" value="Filament"/>
    <property type="match status" value="1"/>
</dbReference>
<evidence type="ECO:0000256" key="3">
    <source>
        <dbReference type="RuleBase" id="RU000685"/>
    </source>
</evidence>
<keyword evidence="6" id="KW-0416">Keratin</keyword>
<proteinExistence type="evidence at transcript level"/>
<dbReference type="FunFam" id="1.20.5.1160:FF:000001">
    <property type="entry name" value="Keratin type II"/>
    <property type="match status" value="1"/>
</dbReference>
<dbReference type="Pfam" id="PF00038">
    <property type="entry name" value="Filament"/>
    <property type="match status" value="1"/>
</dbReference>
<evidence type="ECO:0000256" key="2">
    <source>
        <dbReference type="ARBA" id="ARBA00023054"/>
    </source>
</evidence>
<keyword evidence="1 3" id="KW-0403">Intermediate filament</keyword>
<feature type="domain" description="IF rod" evidence="5">
    <location>
        <begin position="123"/>
        <end position="437"/>
    </location>
</feature>
<dbReference type="GO" id="GO:0045109">
    <property type="term" value="P:intermediate filament organization"/>
    <property type="evidence" value="ECO:0007669"/>
    <property type="project" value="TreeGrafter"/>
</dbReference>
<dbReference type="GO" id="GO:0031424">
    <property type="term" value="P:keratinization"/>
    <property type="evidence" value="ECO:0007669"/>
    <property type="project" value="TreeGrafter"/>
</dbReference>
<evidence type="ECO:0000256" key="1">
    <source>
        <dbReference type="ARBA" id="ARBA00022754"/>
    </source>
</evidence>
<dbReference type="PRINTS" id="PR01276">
    <property type="entry name" value="TYPE2KERATIN"/>
</dbReference>
<evidence type="ECO:0000256" key="4">
    <source>
        <dbReference type="SAM" id="Coils"/>
    </source>
</evidence>
<feature type="coiled-coil region" evidence="4">
    <location>
        <begin position="335"/>
        <end position="415"/>
    </location>
</feature>
<dbReference type="InterPro" id="IPR039008">
    <property type="entry name" value="IF_rod_dom"/>
</dbReference>
<dbReference type="InterPro" id="IPR018039">
    <property type="entry name" value="IF_conserved"/>
</dbReference>
<evidence type="ECO:0000313" key="6">
    <source>
        <dbReference type="EMBL" id="CAH05053.1"/>
    </source>
</evidence>
<feature type="coiled-coil region" evidence="4">
    <location>
        <begin position="127"/>
        <end position="227"/>
    </location>
</feature>
<sequence length="521" mass="56191">MSVYSMRTARVTNAPRSFSSLSVGNAGPSSSRVFGLGSSRGSSFGAIPSGTVTTSYSISGSAGGGSGLGTGLGFGQGMGRGSGGAFVGSGGFPLITSVTVDKRLLAPLDLAVDPSIGQVRHEEKEQIKTLNNKFAGYIDKVRTLEQQNKMLQVKWELLQKQQQGGCSDVNLNAMYEAYIGNLRRQHDGLQNDKNRLESELKNMQNLVEDFKSKYEDEINKRNGAENDFVMLKKDVDAAYMNKVELEAKLEGITDYIKFLRAIHEAELQEMQTQVQDISAIIQMDNNRQLDLDNIIVEAKAHFADMAQKSRAEAESYYQAKYDQLASTAGNYGDELRATKTEMQDLQRMITRLTNDIESIKNQRANLETAIAEAEERGEIALKEAREKKAELDAALQKAKQDLAKLLHDVQEVMNIKMALDIEIATYRKLLEGEESRLTGQNPGQATVLVQSSTTSGSNTFGGLGGLVGGTGGLNLVGGGGSSLSFGTRGGGSSLSGGSYSIGGPAVTRTSSVKVESRRGYI</sequence>
<reference evidence="6" key="1">
    <citation type="journal article" date="2004" name="Eur. J. Cell Biol.">
        <title>Evolution of tissue-specific keratins as deduced from novel cDNA sequences of the lungfish Protopterus aethiopicus.</title>
        <authorList>
            <person name="Schaffeld M."/>
            <person name="Bremer M."/>
            <person name="Hunzinger C."/>
            <person name="Markl J."/>
        </authorList>
    </citation>
    <scope>NUCLEOTIDE SEQUENCE</scope>
</reference>
<dbReference type="EMBL" id="AJ785797">
    <property type="protein sequence ID" value="CAH05053.1"/>
    <property type="molecule type" value="mRNA"/>
</dbReference>
<dbReference type="PANTHER" id="PTHR45616">
    <property type="entry name" value="GATA-TYPE DOMAIN-CONTAINING PROTEIN"/>
    <property type="match status" value="1"/>
</dbReference>
<dbReference type="PROSITE" id="PS00226">
    <property type="entry name" value="IF_ROD_1"/>
    <property type="match status" value="1"/>
</dbReference>
<dbReference type="GO" id="GO:0005615">
    <property type="term" value="C:extracellular space"/>
    <property type="evidence" value="ECO:0007669"/>
    <property type="project" value="TreeGrafter"/>
</dbReference>
<dbReference type="SUPFAM" id="SSF64593">
    <property type="entry name" value="Intermediate filament protein, coiled coil region"/>
    <property type="match status" value="3"/>
</dbReference>
<organism evidence="6">
    <name type="scientific">Protopterus aethiopicus</name>
    <name type="common">Marbled lungfish</name>
    <dbReference type="NCBI Taxonomy" id="7886"/>
    <lineage>
        <taxon>Eukaryota</taxon>
        <taxon>Metazoa</taxon>
        <taxon>Chordata</taxon>
        <taxon>Craniata</taxon>
        <taxon>Vertebrata</taxon>
        <taxon>Euteleostomi</taxon>
        <taxon>Dipnomorpha</taxon>
        <taxon>Ceratodontiformes</taxon>
        <taxon>Lepidosirenoidei</taxon>
        <taxon>Protopteridae</taxon>
        <taxon>Protopterus</taxon>
    </lineage>
</organism>
<dbReference type="InterPro" id="IPR032444">
    <property type="entry name" value="Keratin_2_head"/>
</dbReference>
<evidence type="ECO:0000259" key="5">
    <source>
        <dbReference type="PROSITE" id="PS51842"/>
    </source>
</evidence>
<dbReference type="Pfam" id="PF16208">
    <property type="entry name" value="Keratin_2_head"/>
    <property type="match status" value="1"/>
</dbReference>
<dbReference type="Gene3D" id="1.20.5.1160">
    <property type="entry name" value="Vasodilator-stimulated phosphoprotein"/>
    <property type="match status" value="1"/>
</dbReference>
<gene>
    <name evidence="6" type="primary">krt2</name>
</gene>
<dbReference type="AlphaFoldDB" id="Q5K2N4"/>
<comment type="similarity">
    <text evidence="3">Belongs to the intermediate filament family.</text>
</comment>
<dbReference type="GO" id="GO:0030280">
    <property type="term" value="F:structural constituent of skin epidermis"/>
    <property type="evidence" value="ECO:0007669"/>
    <property type="project" value="TreeGrafter"/>
</dbReference>
<dbReference type="InterPro" id="IPR003054">
    <property type="entry name" value="Keratin_II"/>
</dbReference>
<protein>
    <submittedName>
        <fullName evidence="6">Type II keratin 2</fullName>
    </submittedName>
</protein>